<dbReference type="SUPFAM" id="SSF52266">
    <property type="entry name" value="SGNH hydrolase"/>
    <property type="match status" value="1"/>
</dbReference>
<feature type="non-terminal residue" evidence="1">
    <location>
        <position position="1"/>
    </location>
</feature>
<dbReference type="EMBL" id="CAIIXF020000006">
    <property type="protein sequence ID" value="CAH1785974.1"/>
    <property type="molecule type" value="Genomic_DNA"/>
</dbReference>
<dbReference type="Proteomes" id="UP000749559">
    <property type="component" value="Unassembled WGS sequence"/>
</dbReference>
<evidence type="ECO:0000313" key="2">
    <source>
        <dbReference type="Proteomes" id="UP000749559"/>
    </source>
</evidence>
<proteinExistence type="predicted"/>
<dbReference type="InterPro" id="IPR036514">
    <property type="entry name" value="SGNH_hydro_sf"/>
</dbReference>
<evidence type="ECO:0000313" key="1">
    <source>
        <dbReference type="EMBL" id="CAH1785974.1"/>
    </source>
</evidence>
<gene>
    <name evidence="1" type="ORF">OFUS_LOCUS11952</name>
</gene>
<sequence length="200" mass="22845">NEMKLAIVGSSLVGNVFNANPKWKFKSKTKITWHFKPGGHIDDLDYSTVNFKTLRPNIVFLQTAGNDCSDAGKNYSKSINFHISTITENYLKAISIIQKKLSEKNVILVGKILNRSYHWKHLKHKNDVERTNIIINGVNKELHQQQNFHDFIFWRSRGLEDVVTSGLLKSDGTHLNYQGLSKHKKAIKYAFIHALGILDS</sequence>
<dbReference type="Gene3D" id="3.40.50.1110">
    <property type="entry name" value="SGNH hydrolase"/>
    <property type="match status" value="1"/>
</dbReference>
<reference evidence="1" key="1">
    <citation type="submission" date="2022-03" db="EMBL/GenBank/DDBJ databases">
        <authorList>
            <person name="Martin C."/>
        </authorList>
    </citation>
    <scope>NUCLEOTIDE SEQUENCE</scope>
</reference>
<keyword evidence="2" id="KW-1185">Reference proteome</keyword>
<protein>
    <submittedName>
        <fullName evidence="1">Uncharacterized protein</fullName>
    </submittedName>
</protein>
<organism evidence="1 2">
    <name type="scientific">Owenia fusiformis</name>
    <name type="common">Polychaete worm</name>
    <dbReference type="NCBI Taxonomy" id="6347"/>
    <lineage>
        <taxon>Eukaryota</taxon>
        <taxon>Metazoa</taxon>
        <taxon>Spiralia</taxon>
        <taxon>Lophotrochozoa</taxon>
        <taxon>Annelida</taxon>
        <taxon>Polychaeta</taxon>
        <taxon>Sedentaria</taxon>
        <taxon>Canalipalpata</taxon>
        <taxon>Sabellida</taxon>
        <taxon>Oweniida</taxon>
        <taxon>Oweniidae</taxon>
        <taxon>Owenia</taxon>
    </lineage>
</organism>
<dbReference type="AlphaFoldDB" id="A0A8S4NVX4"/>
<name>A0A8S4NVX4_OWEFU</name>
<accession>A0A8S4NVX4</accession>
<comment type="caution">
    <text evidence="1">The sequence shown here is derived from an EMBL/GenBank/DDBJ whole genome shotgun (WGS) entry which is preliminary data.</text>
</comment>